<accession>A0AAN9HX55</accession>
<keyword evidence="2" id="KW-1185">Reference proteome</keyword>
<dbReference type="EMBL" id="JAYWIO010000006">
    <property type="protein sequence ID" value="KAK7255670.1"/>
    <property type="molecule type" value="Genomic_DNA"/>
</dbReference>
<dbReference type="AlphaFoldDB" id="A0AAN9HX55"/>
<reference evidence="1 2" key="1">
    <citation type="submission" date="2024-01" db="EMBL/GenBank/DDBJ databases">
        <title>The genomes of 5 underutilized Papilionoideae crops provide insights into root nodulation and disease resistanc.</title>
        <authorList>
            <person name="Yuan L."/>
        </authorList>
    </citation>
    <scope>NUCLEOTIDE SEQUENCE [LARGE SCALE GENOMIC DNA]</scope>
    <source>
        <strain evidence="1">ZHUSHIDOU_FW_LH</strain>
        <tissue evidence="1">Leaf</tissue>
    </source>
</reference>
<gene>
    <name evidence="1" type="ORF">RIF29_29087</name>
</gene>
<evidence type="ECO:0000313" key="2">
    <source>
        <dbReference type="Proteomes" id="UP001372338"/>
    </source>
</evidence>
<proteinExistence type="predicted"/>
<sequence length="115" mass="13222">MKRKALLISKEKPSSLYNDSQNLPVQSSLLKLHRSPSSLSESETLVRYANLTIDLSHKLKTQFTNPNLPYRKSRVSSLQGSNIFLPQFTNPHLLKNVIGYLYLFWFGAEEEHCID</sequence>
<evidence type="ECO:0000313" key="1">
    <source>
        <dbReference type="EMBL" id="KAK7255670.1"/>
    </source>
</evidence>
<comment type="caution">
    <text evidence="1">The sequence shown here is derived from an EMBL/GenBank/DDBJ whole genome shotgun (WGS) entry which is preliminary data.</text>
</comment>
<organism evidence="1 2">
    <name type="scientific">Crotalaria pallida</name>
    <name type="common">Smooth rattlebox</name>
    <name type="synonym">Crotalaria striata</name>
    <dbReference type="NCBI Taxonomy" id="3830"/>
    <lineage>
        <taxon>Eukaryota</taxon>
        <taxon>Viridiplantae</taxon>
        <taxon>Streptophyta</taxon>
        <taxon>Embryophyta</taxon>
        <taxon>Tracheophyta</taxon>
        <taxon>Spermatophyta</taxon>
        <taxon>Magnoliopsida</taxon>
        <taxon>eudicotyledons</taxon>
        <taxon>Gunneridae</taxon>
        <taxon>Pentapetalae</taxon>
        <taxon>rosids</taxon>
        <taxon>fabids</taxon>
        <taxon>Fabales</taxon>
        <taxon>Fabaceae</taxon>
        <taxon>Papilionoideae</taxon>
        <taxon>50 kb inversion clade</taxon>
        <taxon>genistoids sensu lato</taxon>
        <taxon>core genistoids</taxon>
        <taxon>Crotalarieae</taxon>
        <taxon>Crotalaria</taxon>
    </lineage>
</organism>
<protein>
    <submittedName>
        <fullName evidence="1">Uncharacterized protein</fullName>
    </submittedName>
</protein>
<dbReference type="Proteomes" id="UP001372338">
    <property type="component" value="Unassembled WGS sequence"/>
</dbReference>
<name>A0AAN9HX55_CROPI</name>